<evidence type="ECO:0000313" key="3">
    <source>
        <dbReference type="EMBL" id="MCZ8536675.1"/>
    </source>
</evidence>
<dbReference type="EMBL" id="JAMKBJ010000003">
    <property type="protein sequence ID" value="MCZ8536675.1"/>
    <property type="molecule type" value="Genomic_DNA"/>
</dbReference>
<dbReference type="AlphaFoldDB" id="A0A9X3LER9"/>
<dbReference type="RefSeq" id="WP_269925770.1">
    <property type="nucleotide sequence ID" value="NZ_JAMKBJ010000003.1"/>
</dbReference>
<gene>
    <name evidence="3" type="ORF">M9R32_05690</name>
</gene>
<dbReference type="Gene3D" id="3.40.50.720">
    <property type="entry name" value="NAD(P)-binding Rossmann-like Domain"/>
    <property type="match status" value="1"/>
</dbReference>
<evidence type="ECO:0000313" key="4">
    <source>
        <dbReference type="Proteomes" id="UP001152173"/>
    </source>
</evidence>
<dbReference type="InterPro" id="IPR050177">
    <property type="entry name" value="Lipid_A_modif_metabolic_enz"/>
</dbReference>
<evidence type="ECO:0000256" key="1">
    <source>
        <dbReference type="SAM" id="MobiDB-lite"/>
    </source>
</evidence>
<feature type="domain" description="NAD-dependent epimerase/dehydratase" evidence="2">
    <location>
        <begin position="3"/>
        <end position="215"/>
    </location>
</feature>
<dbReference type="PANTHER" id="PTHR43245:SF13">
    <property type="entry name" value="UDP-D-APIOSE_UDP-D-XYLOSE SYNTHASE 2"/>
    <property type="match status" value="1"/>
</dbReference>
<comment type="caution">
    <text evidence="3">The sequence shown here is derived from an EMBL/GenBank/DDBJ whole genome shotgun (WGS) entry which is preliminary data.</text>
</comment>
<accession>A0A9X3LER9</accession>
<organism evidence="3 4">
    <name type="scientific">Paenisporosarcina quisquiliarum</name>
    <dbReference type="NCBI Taxonomy" id="365346"/>
    <lineage>
        <taxon>Bacteria</taxon>
        <taxon>Bacillati</taxon>
        <taxon>Bacillota</taxon>
        <taxon>Bacilli</taxon>
        <taxon>Bacillales</taxon>
        <taxon>Caryophanaceae</taxon>
        <taxon>Paenisporosarcina</taxon>
    </lineage>
</organism>
<feature type="compositionally biased region" description="Polar residues" evidence="1">
    <location>
        <begin position="310"/>
        <end position="319"/>
    </location>
</feature>
<proteinExistence type="predicted"/>
<name>A0A9X3LER9_9BACL</name>
<dbReference type="InterPro" id="IPR036291">
    <property type="entry name" value="NAD(P)-bd_dom_sf"/>
</dbReference>
<dbReference type="SUPFAM" id="SSF51735">
    <property type="entry name" value="NAD(P)-binding Rossmann-fold domains"/>
    <property type="match status" value="1"/>
</dbReference>
<dbReference type="Pfam" id="PF01370">
    <property type="entry name" value="Epimerase"/>
    <property type="match status" value="1"/>
</dbReference>
<dbReference type="InterPro" id="IPR001509">
    <property type="entry name" value="Epimerase_deHydtase"/>
</dbReference>
<feature type="region of interest" description="Disordered" evidence="1">
    <location>
        <begin position="298"/>
        <end position="319"/>
    </location>
</feature>
<reference evidence="3" key="1">
    <citation type="submission" date="2022-05" db="EMBL/GenBank/DDBJ databases">
        <authorList>
            <person name="Colautti A."/>
            <person name="Iacumin L."/>
        </authorList>
    </citation>
    <scope>NUCLEOTIDE SEQUENCE</scope>
    <source>
        <strain evidence="3">SK 55</strain>
    </source>
</reference>
<dbReference type="PANTHER" id="PTHR43245">
    <property type="entry name" value="BIFUNCTIONAL POLYMYXIN RESISTANCE PROTEIN ARNA"/>
    <property type="match status" value="1"/>
</dbReference>
<keyword evidence="4" id="KW-1185">Reference proteome</keyword>
<dbReference type="Proteomes" id="UP001152173">
    <property type="component" value="Unassembled WGS sequence"/>
</dbReference>
<sequence>MKILVLGGTSFVGRHLVEAAIHNGHEVVLFNRGKTNPEVFNQLRHIQGDRRKDANMLGEEEWDAVFDTCAYSPQDLQQVIDVIKNKTKYYMFISTISVYDDYKQGRPNESSSTFTQKIETDEVNGETYGPLKVMCEKIINETFKDRALIIRPCIVVGPNDPTDRFTFYATRLSQNGKVALPGGDESHRMVQWIDVRDMASWIVSMIENGITGTFNAASNPISLNQFIDLLTTSSIEKQWIPDEILASTDLGARRFPFWVPISKDYPEGFIIVENQRAIDNGLKIRPLEVTAEDTRQWAGNRELKAGPTPEQEQSLLKNK</sequence>
<evidence type="ECO:0000259" key="2">
    <source>
        <dbReference type="Pfam" id="PF01370"/>
    </source>
</evidence>
<protein>
    <submittedName>
        <fullName evidence="3">NAD-dependent epimerase/dehydratase family protein</fullName>
    </submittedName>
</protein>